<reference evidence="1 2" key="1">
    <citation type="submission" date="2020-08" db="EMBL/GenBank/DDBJ databases">
        <title>Genomic Encyclopedia of Type Strains, Phase IV (KMG-IV): sequencing the most valuable type-strain genomes for metagenomic binning, comparative biology and taxonomic classification.</title>
        <authorList>
            <person name="Goeker M."/>
        </authorList>
    </citation>
    <scope>NUCLEOTIDE SEQUENCE [LARGE SCALE GENOMIC DNA]</scope>
    <source>
        <strain evidence="1 2">DSM 15581</strain>
    </source>
</reference>
<evidence type="ECO:0000313" key="2">
    <source>
        <dbReference type="Proteomes" id="UP000528945"/>
    </source>
</evidence>
<accession>A0AAW3TW46</accession>
<keyword evidence="2" id="KW-1185">Reference proteome</keyword>
<evidence type="ECO:0000313" key="1">
    <source>
        <dbReference type="EMBL" id="MBB3876812.1"/>
    </source>
</evidence>
<dbReference type="AlphaFoldDB" id="A0AAW3TW46"/>
<protein>
    <submittedName>
        <fullName evidence="1">Uncharacterized protein</fullName>
    </submittedName>
</protein>
<gene>
    <name evidence="1" type="ORF">GGR47_003074</name>
</gene>
<proteinExistence type="predicted"/>
<organism evidence="1 2">
    <name type="scientific">Sphingomonas aquatilis</name>
    <dbReference type="NCBI Taxonomy" id="93063"/>
    <lineage>
        <taxon>Bacteria</taxon>
        <taxon>Pseudomonadati</taxon>
        <taxon>Pseudomonadota</taxon>
        <taxon>Alphaproteobacteria</taxon>
        <taxon>Sphingomonadales</taxon>
        <taxon>Sphingomonadaceae</taxon>
        <taxon>Sphingomonas</taxon>
    </lineage>
</organism>
<comment type="caution">
    <text evidence="1">The sequence shown here is derived from an EMBL/GenBank/DDBJ whole genome shotgun (WGS) entry which is preliminary data.</text>
</comment>
<dbReference type="EMBL" id="JACIDB010000008">
    <property type="protein sequence ID" value="MBB3876812.1"/>
    <property type="molecule type" value="Genomic_DNA"/>
</dbReference>
<name>A0AAW3TW46_9SPHN</name>
<sequence>MRIMLGWLRKKLVNTSQLTRWNVSFSDGDIVTSDGQGAERKLPLRDLRRVVVATDDSGPWGADVVFLLFSNAPDPAAVFPLEATGREGFVEWLSAQPGFQDRELAKAMGSTRVARFEVLAIRPKVS</sequence>
<dbReference type="Proteomes" id="UP000528945">
    <property type="component" value="Unassembled WGS sequence"/>
</dbReference>